<dbReference type="Gene3D" id="3.30.565.10">
    <property type="entry name" value="Histidine kinase-like ATPase, C-terminal domain"/>
    <property type="match status" value="1"/>
</dbReference>
<proteinExistence type="predicted"/>
<dbReference type="STRING" id="759851.SAMN04244570_1645"/>
<comment type="function">
    <text evidence="5">Member of the two-component regulatory system DegS/DegU, which plays an important role in the transition growth phase.</text>
</comment>
<reference evidence="8 9" key="1">
    <citation type="submission" date="2011-04" db="EMBL/GenBank/DDBJ databases">
        <authorList>
            <person name="Muzny D."/>
            <person name="Qin X."/>
            <person name="Deng J."/>
            <person name="Jiang H."/>
            <person name="Liu Y."/>
            <person name="Qu J."/>
            <person name="Song X.-Z."/>
            <person name="Zhang L."/>
            <person name="Thornton R."/>
            <person name="Coyle M."/>
            <person name="Francisco L."/>
            <person name="Jackson L."/>
            <person name="Javaid M."/>
            <person name="Korchina V."/>
            <person name="Kovar C."/>
            <person name="Mata R."/>
            <person name="Mathew T."/>
            <person name="Ngo R."/>
            <person name="Nguyen L."/>
            <person name="Nguyen N."/>
            <person name="Okwuonu G."/>
            <person name="Ongeri F."/>
            <person name="Pham C."/>
            <person name="Simmons D."/>
            <person name="Wilczek-Boney K."/>
            <person name="Hale W."/>
            <person name="Jakkamsetti A."/>
            <person name="Pham P."/>
            <person name="Ruth R."/>
            <person name="San Lucas F."/>
            <person name="Warren J."/>
            <person name="Zhang J."/>
            <person name="Zhao Z."/>
            <person name="Zhou C."/>
            <person name="Zhu D."/>
            <person name="Lee S."/>
            <person name="Bess C."/>
            <person name="Blankenburg K."/>
            <person name="Forbes L."/>
            <person name="Fu Q."/>
            <person name="Gubbala S."/>
            <person name="Hirani K."/>
            <person name="Jayaseelan J.C."/>
            <person name="Lara F."/>
            <person name="Munidasa M."/>
            <person name="Palculict T."/>
            <person name="Patil S."/>
            <person name="Pu L.-L."/>
            <person name="Saada N."/>
            <person name="Tang L."/>
            <person name="Weissenberger G."/>
            <person name="Zhu Y."/>
            <person name="Hemphill L."/>
            <person name="Shang Y."/>
            <person name="Youmans B."/>
            <person name="Ayvaz T."/>
            <person name="Ross M."/>
            <person name="Santibanez J."/>
            <person name="Aqrawi P."/>
            <person name="Gross S."/>
            <person name="Joshi V."/>
            <person name="Fowler G."/>
            <person name="Nazareth L."/>
            <person name="Reid J."/>
            <person name="Worley K."/>
            <person name="Petrosino J."/>
            <person name="Highlander S."/>
            <person name="Gibbs R."/>
        </authorList>
    </citation>
    <scope>NUCLEOTIDE SEQUENCE [LARGE SCALE GENOMIC DNA]</scope>
    <source>
        <strain evidence="8 9">2681</strain>
    </source>
</reference>
<dbReference type="PANTHER" id="PTHR24421:SF55">
    <property type="entry name" value="SENSOR HISTIDINE KINASE YDFH"/>
    <property type="match status" value="1"/>
</dbReference>
<sequence>MNEKAIDIQQMEKIFENMVDVMDQSKNDIFLISEQSRQSFEEMQKELAEVKESISHVITEGDYLEDMSRHSRKRLANVSKNFISYSEDEVKQAYSVANDLLVRVSVNKMEEKQLRTRRDELERRLAMLLSTIERADQLVNQVTTVITYLTSDLKNVSTALETARHKQDFAIQIIQAQEEERKRLSRDIHDGPAQMLANVLMRSGLIEKTFVQKGPDNALYELAQLKESVRGALSEVRRIIYDLRPMALDDLGLVPTLKKYLSTISEYEAPLTIHFQSSGVERRFDSNFEVGIFRLVQESVNNCIKHAKTDEIWVKIEWLRETVNILIKDKGCGFDTNEVKDKSFGLIGMQERVDLLKGEMKVISSIDEGTSLLFRIPLDEER</sequence>
<dbReference type="CDD" id="cd16917">
    <property type="entry name" value="HATPase_UhpB-NarQ-NarX-like"/>
    <property type="match status" value="1"/>
</dbReference>
<comment type="subcellular location">
    <subcellularLocation>
        <location evidence="5">Cytoplasm</location>
    </subcellularLocation>
</comment>
<dbReference type="HOGENOM" id="CLU_000445_20_0_9"/>
<dbReference type="RefSeq" id="WP_009765881.1">
    <property type="nucleotide sequence ID" value="NZ_GL982997.1"/>
</dbReference>
<keyword evidence="4 5" id="KW-0902">Two-component regulatory system</keyword>
<evidence type="ECO:0000256" key="1">
    <source>
        <dbReference type="ARBA" id="ARBA00000085"/>
    </source>
</evidence>
<dbReference type="PANTHER" id="PTHR24421">
    <property type="entry name" value="NITRATE/NITRITE SENSOR PROTEIN NARX-RELATED"/>
    <property type="match status" value="1"/>
</dbReference>
<dbReference type="Pfam" id="PF02518">
    <property type="entry name" value="HATPase_c"/>
    <property type="match status" value="1"/>
</dbReference>
<keyword evidence="5" id="KW-0904">Protein phosphatase</keyword>
<dbReference type="Pfam" id="PF05384">
    <property type="entry name" value="DegS"/>
    <property type="match status" value="1"/>
</dbReference>
<keyword evidence="6" id="KW-0175">Coiled coil</keyword>
<accession>F9DQD4</accession>
<dbReference type="InterPro" id="IPR008595">
    <property type="entry name" value="DegS"/>
</dbReference>
<dbReference type="Gene3D" id="1.20.5.1930">
    <property type="match status" value="1"/>
</dbReference>
<dbReference type="GO" id="GO:0000155">
    <property type="term" value="F:phosphorelay sensor kinase activity"/>
    <property type="evidence" value="ECO:0007669"/>
    <property type="project" value="UniProtKB-UniRule"/>
</dbReference>
<gene>
    <name evidence="8" type="primary">degS</name>
    <name evidence="8" type="ORF">HMPREF9372_1014</name>
</gene>
<organism evidence="8 9">
    <name type="scientific">Sporosarcina newyorkensis 2681</name>
    <dbReference type="NCBI Taxonomy" id="1027292"/>
    <lineage>
        <taxon>Bacteria</taxon>
        <taxon>Bacillati</taxon>
        <taxon>Bacillota</taxon>
        <taxon>Bacilli</taxon>
        <taxon>Bacillales</taxon>
        <taxon>Caryophanaceae</taxon>
        <taxon>Sporosarcina</taxon>
    </lineage>
</organism>
<dbReference type="EC" id="3.1.3.-" evidence="5"/>
<evidence type="ECO:0000313" key="9">
    <source>
        <dbReference type="Proteomes" id="UP000005316"/>
    </source>
</evidence>
<keyword evidence="3 5" id="KW-0418">Kinase</keyword>
<dbReference type="Proteomes" id="UP000005316">
    <property type="component" value="Unassembled WGS sequence"/>
</dbReference>
<protein>
    <recommendedName>
        <fullName evidence="5">Signal transduction histidine-protein kinase/phosphatase DegS</fullName>
        <ecNumber evidence="5">2.7.13.3</ecNumber>
        <ecNumber evidence="5">3.1.3.-</ecNumber>
    </recommendedName>
</protein>
<evidence type="ECO:0000256" key="3">
    <source>
        <dbReference type="ARBA" id="ARBA00022777"/>
    </source>
</evidence>
<dbReference type="eggNOG" id="COG4585">
    <property type="taxonomic scope" value="Bacteria"/>
</dbReference>
<keyword evidence="5" id="KW-0067">ATP-binding</keyword>
<dbReference type="GO" id="GO:0046983">
    <property type="term" value="F:protein dimerization activity"/>
    <property type="evidence" value="ECO:0007669"/>
    <property type="project" value="InterPro"/>
</dbReference>
<evidence type="ECO:0000256" key="6">
    <source>
        <dbReference type="SAM" id="Coils"/>
    </source>
</evidence>
<dbReference type="InterPro" id="IPR036890">
    <property type="entry name" value="HATPase_C_sf"/>
</dbReference>
<dbReference type="SMART" id="SM00387">
    <property type="entry name" value="HATPase_c"/>
    <property type="match status" value="1"/>
</dbReference>
<keyword evidence="5" id="KW-0378">Hydrolase</keyword>
<dbReference type="InterPro" id="IPR011712">
    <property type="entry name" value="Sig_transdc_His_kin_sub3_dim/P"/>
</dbReference>
<feature type="domain" description="Histidine kinase/HSP90-like ATPase" evidence="7">
    <location>
        <begin position="287"/>
        <end position="380"/>
    </location>
</feature>
<comment type="caution">
    <text evidence="8">The sequence shown here is derived from an EMBL/GenBank/DDBJ whole genome shotgun (WGS) entry which is preliminary data.</text>
</comment>
<comment type="catalytic activity">
    <reaction evidence="1 5">
        <text>ATP + protein L-histidine = ADP + protein N-phospho-L-histidine.</text>
        <dbReference type="EC" id="2.7.13.3"/>
    </reaction>
</comment>
<dbReference type="EC" id="2.7.13.3" evidence="5"/>
<evidence type="ECO:0000256" key="4">
    <source>
        <dbReference type="ARBA" id="ARBA00023012"/>
    </source>
</evidence>
<name>F9DQD4_9BACL</name>
<dbReference type="GO" id="GO:0005737">
    <property type="term" value="C:cytoplasm"/>
    <property type="evidence" value="ECO:0007669"/>
    <property type="project" value="UniProtKB-SubCell"/>
</dbReference>
<dbReference type="PIRSF" id="PIRSF003169">
    <property type="entry name" value="STHK_DegS"/>
    <property type="match status" value="1"/>
</dbReference>
<evidence type="ECO:0000259" key="7">
    <source>
        <dbReference type="SMART" id="SM00387"/>
    </source>
</evidence>
<dbReference type="SUPFAM" id="SSF55874">
    <property type="entry name" value="ATPase domain of HSP90 chaperone/DNA topoisomerase II/histidine kinase"/>
    <property type="match status" value="1"/>
</dbReference>
<dbReference type="InterPro" id="IPR003594">
    <property type="entry name" value="HATPase_dom"/>
</dbReference>
<feature type="coiled-coil region" evidence="6">
    <location>
        <begin position="33"/>
        <end position="60"/>
    </location>
</feature>
<dbReference type="GO" id="GO:0016020">
    <property type="term" value="C:membrane"/>
    <property type="evidence" value="ECO:0007669"/>
    <property type="project" value="InterPro"/>
</dbReference>
<keyword evidence="2 5" id="KW-0808">Transferase</keyword>
<dbReference type="InterPro" id="IPR016381">
    <property type="entry name" value="Sig_transdc_His_kinase_DegS"/>
</dbReference>
<evidence type="ECO:0000313" key="8">
    <source>
        <dbReference type="EMBL" id="EGQ26984.1"/>
    </source>
</evidence>
<feature type="coiled-coil region" evidence="6">
    <location>
        <begin position="111"/>
        <end position="138"/>
    </location>
</feature>
<dbReference type="Pfam" id="PF07730">
    <property type="entry name" value="HisKA_3"/>
    <property type="match status" value="1"/>
</dbReference>
<dbReference type="GO" id="GO:0004721">
    <property type="term" value="F:phosphoprotein phosphatase activity"/>
    <property type="evidence" value="ECO:0007669"/>
    <property type="project" value="UniProtKB-UniRule"/>
</dbReference>
<dbReference type="InterPro" id="IPR050482">
    <property type="entry name" value="Sensor_HK_TwoCompSys"/>
</dbReference>
<evidence type="ECO:0000256" key="2">
    <source>
        <dbReference type="ARBA" id="ARBA00022679"/>
    </source>
</evidence>
<dbReference type="EMBL" id="AFPZ01000025">
    <property type="protein sequence ID" value="EGQ26984.1"/>
    <property type="molecule type" value="Genomic_DNA"/>
</dbReference>
<evidence type="ECO:0000256" key="5">
    <source>
        <dbReference type="PIRNR" id="PIRNR003169"/>
    </source>
</evidence>
<dbReference type="AlphaFoldDB" id="F9DQD4"/>
<keyword evidence="5" id="KW-0547">Nucleotide-binding</keyword>
<dbReference type="GO" id="GO:0005524">
    <property type="term" value="F:ATP binding"/>
    <property type="evidence" value="ECO:0007669"/>
    <property type="project" value="UniProtKB-UniRule"/>
</dbReference>
<keyword evidence="5" id="KW-0963">Cytoplasm</keyword>